<feature type="signal peptide" evidence="1">
    <location>
        <begin position="1"/>
        <end position="27"/>
    </location>
</feature>
<proteinExistence type="predicted"/>
<keyword evidence="1" id="KW-0732">Signal</keyword>
<keyword evidence="3" id="KW-1185">Reference proteome</keyword>
<evidence type="ECO:0000256" key="1">
    <source>
        <dbReference type="SAM" id="SignalP"/>
    </source>
</evidence>
<evidence type="ECO:0000313" key="3">
    <source>
        <dbReference type="Proteomes" id="UP000625316"/>
    </source>
</evidence>
<reference evidence="2" key="1">
    <citation type="submission" date="2020-10" db="EMBL/GenBank/DDBJ databases">
        <authorList>
            <person name="Castelo-Branco R."/>
            <person name="Eusebio N."/>
            <person name="Adriana R."/>
            <person name="Vieira A."/>
            <person name="Brugerolle De Fraissinette N."/>
            <person name="Rezende De Castro R."/>
            <person name="Schneider M.P."/>
            <person name="Vasconcelos V."/>
            <person name="Leao P.N."/>
        </authorList>
    </citation>
    <scope>NUCLEOTIDE SEQUENCE</scope>
    <source>
        <strain evidence="2">LEGE 11480</strain>
    </source>
</reference>
<gene>
    <name evidence="2" type="ORF">IQ266_24820</name>
</gene>
<dbReference type="RefSeq" id="WP_264327777.1">
    <property type="nucleotide sequence ID" value="NZ_JADEXQ010000139.1"/>
</dbReference>
<dbReference type="EMBL" id="JADEXQ010000139">
    <property type="protein sequence ID" value="MBE9032964.1"/>
    <property type="molecule type" value="Genomic_DNA"/>
</dbReference>
<name>A0A928VVT0_9CYAN</name>
<comment type="caution">
    <text evidence="2">The sequence shown here is derived from an EMBL/GenBank/DDBJ whole genome shotgun (WGS) entry which is preliminary data.</text>
</comment>
<accession>A0A928VVT0</accession>
<dbReference type="PROSITE" id="PS51257">
    <property type="entry name" value="PROKAR_LIPOPROTEIN"/>
    <property type="match status" value="1"/>
</dbReference>
<organism evidence="2 3">
    <name type="scientific">Romeriopsis navalis LEGE 11480</name>
    <dbReference type="NCBI Taxonomy" id="2777977"/>
    <lineage>
        <taxon>Bacteria</taxon>
        <taxon>Bacillati</taxon>
        <taxon>Cyanobacteriota</taxon>
        <taxon>Cyanophyceae</taxon>
        <taxon>Leptolyngbyales</taxon>
        <taxon>Leptolyngbyaceae</taxon>
        <taxon>Romeriopsis</taxon>
        <taxon>Romeriopsis navalis</taxon>
    </lineage>
</organism>
<evidence type="ECO:0000313" key="2">
    <source>
        <dbReference type="EMBL" id="MBE9032964.1"/>
    </source>
</evidence>
<dbReference type="Proteomes" id="UP000625316">
    <property type="component" value="Unassembled WGS sequence"/>
</dbReference>
<sequence length="437" mass="48432">MRRTCRSLLCLVVASLGLTTGLSSCIAAHPRPFSPSAVLDEIAAKSPGSIAVQRPTNVAQTSGCAAKRTKPDFLVFGGGGAPSYNEIAIEKNVLYFQRTLKALKLTASQSLIYFANGNNGEKTIRFIDPQTQKQRFKAHEITGVRGPATWTNLRSALTQAAKSASKSPLFFYFTGHGNRNRRNVDNNTMILWNEHEVTVQDWATQLDRFPPEKPVVTVMVQCFAGAFANFIYEKGDPKRPVAPQTRCGFFATIKYRPSVGCTPEVNEADYEDYSSSFFAGLSGMNRVGQPVAAADYDQDGRVTYMEAHAFAKIDEQASDLPISTSEAWLRNRADRQLVDATMAMAIEQVLKTARPEQRYVVEAISQKFRFDRSQSFLKNVDALPVTAKVDELPKTYLTRLQLELINIAAERAVRSAPDKTAIQVLDRLLNCESGSWH</sequence>
<dbReference type="AlphaFoldDB" id="A0A928VVT0"/>
<dbReference type="Gene3D" id="3.40.50.1460">
    <property type="match status" value="1"/>
</dbReference>
<protein>
    <submittedName>
        <fullName evidence="2">Caspase family protein</fullName>
    </submittedName>
</protein>
<feature type="chain" id="PRO_5037703054" evidence="1">
    <location>
        <begin position="28"/>
        <end position="437"/>
    </location>
</feature>